<proteinExistence type="predicted"/>
<feature type="non-terminal residue" evidence="1">
    <location>
        <position position="1"/>
    </location>
</feature>
<sequence length="80" mass="8996">VKALFDKAFARIWIKQSDYIGNLEATTTLQTSFLATTSMKVDAFKCSVNNEHNIHKTILRTQNITYITNSPHPGDPLTTI</sequence>
<organism evidence="1 2">
    <name type="scientific">candidate division Kazan bacterium</name>
    <dbReference type="NCBI Taxonomy" id="2202143"/>
    <lineage>
        <taxon>Bacteria</taxon>
        <taxon>Bacteria division Kazan-3B-28</taxon>
    </lineage>
</organism>
<evidence type="ECO:0000313" key="1">
    <source>
        <dbReference type="EMBL" id="RLC36462.1"/>
    </source>
</evidence>
<evidence type="ECO:0000313" key="2">
    <source>
        <dbReference type="Proteomes" id="UP000281261"/>
    </source>
</evidence>
<dbReference type="Proteomes" id="UP000281261">
    <property type="component" value="Unassembled WGS sequence"/>
</dbReference>
<protein>
    <submittedName>
        <fullName evidence="1">Uncharacterized protein</fullName>
    </submittedName>
</protein>
<reference evidence="1 2" key="1">
    <citation type="submission" date="2018-06" db="EMBL/GenBank/DDBJ databases">
        <title>Extensive metabolic versatility and redundancy in microbially diverse, dynamic hydrothermal sediments.</title>
        <authorList>
            <person name="Dombrowski N."/>
            <person name="Teske A."/>
            <person name="Baker B.J."/>
        </authorList>
    </citation>
    <scope>NUCLEOTIDE SEQUENCE [LARGE SCALE GENOMIC DNA]</scope>
    <source>
        <strain evidence="1">B79_G16</strain>
    </source>
</reference>
<comment type="caution">
    <text evidence="1">The sequence shown here is derived from an EMBL/GenBank/DDBJ whole genome shotgun (WGS) entry which is preliminary data.</text>
</comment>
<accession>A0A420ZBL6</accession>
<gene>
    <name evidence="1" type="ORF">DRH29_04515</name>
</gene>
<name>A0A420ZBL6_UNCK3</name>
<dbReference type="AlphaFoldDB" id="A0A420ZBL6"/>
<dbReference type="EMBL" id="QMNG01000054">
    <property type="protein sequence ID" value="RLC36462.1"/>
    <property type="molecule type" value="Genomic_DNA"/>
</dbReference>